<dbReference type="EMBL" id="JAULSO010000004">
    <property type="protein sequence ID" value="KAK3683309.1"/>
    <property type="molecule type" value="Genomic_DNA"/>
</dbReference>
<name>A0AAE0X254_9PEZI</name>
<comment type="caution">
    <text evidence="2">The sequence shown here is derived from an EMBL/GenBank/DDBJ whole genome shotgun (WGS) entry which is preliminary data.</text>
</comment>
<keyword evidence="3" id="KW-1185">Reference proteome</keyword>
<evidence type="ECO:0000256" key="1">
    <source>
        <dbReference type="SAM" id="MobiDB-lite"/>
    </source>
</evidence>
<sequence>MNFIYKEAARVVALENTADESMRDPLKSELGPEYLKGVAHAEAFDSGPEGEVPVSCLKLVNIVNNRKRRLLVNRYLFLEIFRIFSLDEYAPYLYRSKTPRLHVLDCKRPYTDGGPPMLRFYLGCPEYSIIWSYHPATRATQAIMITENEWDAGLLIRAIVAKQDDSTMFNPLFLPFVSCFQEYTNRWDQFETTEPTPEVERDEHDRDCTQASQRERNLGPGRPECDDRDQRRRRQY</sequence>
<evidence type="ECO:0000313" key="2">
    <source>
        <dbReference type="EMBL" id="KAK3683309.1"/>
    </source>
</evidence>
<proteinExistence type="predicted"/>
<dbReference type="AlphaFoldDB" id="A0AAE0X254"/>
<gene>
    <name evidence="2" type="ORF">B0T22DRAFT_443363</name>
</gene>
<accession>A0AAE0X254</accession>
<dbReference type="Proteomes" id="UP001270362">
    <property type="component" value="Unassembled WGS sequence"/>
</dbReference>
<feature type="compositionally biased region" description="Basic and acidic residues" evidence="1">
    <location>
        <begin position="198"/>
        <end position="230"/>
    </location>
</feature>
<reference evidence="2" key="2">
    <citation type="submission" date="2023-06" db="EMBL/GenBank/DDBJ databases">
        <authorList>
            <consortium name="Lawrence Berkeley National Laboratory"/>
            <person name="Haridas S."/>
            <person name="Hensen N."/>
            <person name="Bonometti L."/>
            <person name="Westerberg I."/>
            <person name="Brannstrom I.O."/>
            <person name="Guillou S."/>
            <person name="Cros-Aarteil S."/>
            <person name="Calhoun S."/>
            <person name="Kuo A."/>
            <person name="Mondo S."/>
            <person name="Pangilinan J."/>
            <person name="Riley R."/>
            <person name="Labutti K."/>
            <person name="Andreopoulos B."/>
            <person name="Lipzen A."/>
            <person name="Chen C."/>
            <person name="Yanf M."/>
            <person name="Daum C."/>
            <person name="Ng V."/>
            <person name="Clum A."/>
            <person name="Steindorff A."/>
            <person name="Ohm R."/>
            <person name="Martin F."/>
            <person name="Silar P."/>
            <person name="Natvig D."/>
            <person name="Lalanne C."/>
            <person name="Gautier V."/>
            <person name="Ament-Velasquez S.L."/>
            <person name="Kruys A."/>
            <person name="Hutchinson M.I."/>
            <person name="Powell A.J."/>
            <person name="Barry K."/>
            <person name="Miller A.N."/>
            <person name="Grigoriev I.V."/>
            <person name="Debuchy R."/>
            <person name="Gladieux P."/>
            <person name="Thoren M.H."/>
            <person name="Johannesson H."/>
        </authorList>
    </citation>
    <scope>NUCLEOTIDE SEQUENCE</scope>
    <source>
        <strain evidence="2">CBS 314.62</strain>
    </source>
</reference>
<protein>
    <submittedName>
        <fullName evidence="2">Uncharacterized protein</fullName>
    </submittedName>
</protein>
<evidence type="ECO:0000313" key="3">
    <source>
        <dbReference type="Proteomes" id="UP001270362"/>
    </source>
</evidence>
<reference evidence="2" key="1">
    <citation type="journal article" date="2023" name="Mol. Phylogenet. Evol.">
        <title>Genome-scale phylogeny and comparative genomics of the fungal order Sordariales.</title>
        <authorList>
            <person name="Hensen N."/>
            <person name="Bonometti L."/>
            <person name="Westerberg I."/>
            <person name="Brannstrom I.O."/>
            <person name="Guillou S."/>
            <person name="Cros-Aarteil S."/>
            <person name="Calhoun S."/>
            <person name="Haridas S."/>
            <person name="Kuo A."/>
            <person name="Mondo S."/>
            <person name="Pangilinan J."/>
            <person name="Riley R."/>
            <person name="LaButti K."/>
            <person name="Andreopoulos B."/>
            <person name="Lipzen A."/>
            <person name="Chen C."/>
            <person name="Yan M."/>
            <person name="Daum C."/>
            <person name="Ng V."/>
            <person name="Clum A."/>
            <person name="Steindorff A."/>
            <person name="Ohm R.A."/>
            <person name="Martin F."/>
            <person name="Silar P."/>
            <person name="Natvig D.O."/>
            <person name="Lalanne C."/>
            <person name="Gautier V."/>
            <person name="Ament-Velasquez S.L."/>
            <person name="Kruys A."/>
            <person name="Hutchinson M.I."/>
            <person name="Powell A.J."/>
            <person name="Barry K."/>
            <person name="Miller A.N."/>
            <person name="Grigoriev I.V."/>
            <person name="Debuchy R."/>
            <person name="Gladieux P."/>
            <person name="Hiltunen Thoren M."/>
            <person name="Johannesson H."/>
        </authorList>
    </citation>
    <scope>NUCLEOTIDE SEQUENCE</scope>
    <source>
        <strain evidence="2">CBS 314.62</strain>
    </source>
</reference>
<organism evidence="2 3">
    <name type="scientific">Podospora appendiculata</name>
    <dbReference type="NCBI Taxonomy" id="314037"/>
    <lineage>
        <taxon>Eukaryota</taxon>
        <taxon>Fungi</taxon>
        <taxon>Dikarya</taxon>
        <taxon>Ascomycota</taxon>
        <taxon>Pezizomycotina</taxon>
        <taxon>Sordariomycetes</taxon>
        <taxon>Sordariomycetidae</taxon>
        <taxon>Sordariales</taxon>
        <taxon>Podosporaceae</taxon>
        <taxon>Podospora</taxon>
    </lineage>
</organism>
<feature type="region of interest" description="Disordered" evidence="1">
    <location>
        <begin position="192"/>
        <end position="236"/>
    </location>
</feature>